<reference evidence="2" key="1">
    <citation type="submission" date="2011-07" db="EMBL/GenBank/DDBJ databases">
        <title>Divergent evolution of antigenic variation in African trypanosomes.</title>
        <authorList>
            <person name="Jackson A.P."/>
            <person name="Berry A."/>
            <person name="Allison H.C."/>
            <person name="Burton P."/>
            <person name="Anderson J."/>
            <person name="Aslett M."/>
            <person name="Brown R."/>
            <person name="Corton N."/>
            <person name="Harris D."/>
            <person name="Hauser H."/>
            <person name="Gamble J."/>
            <person name="Gilderthorp R."/>
            <person name="McQuillan J."/>
            <person name="Quail M.A."/>
            <person name="Sanders M."/>
            <person name="Van Tonder A."/>
            <person name="Ginger M.L."/>
            <person name="Donelson J.E."/>
            <person name="Field M.C."/>
            <person name="Barry J.D."/>
            <person name="Berriman M."/>
            <person name="Hertz-Fowler C."/>
        </authorList>
    </citation>
    <scope>NUCLEOTIDE SEQUENCE [LARGE SCALE GENOMIC DNA]</scope>
    <source>
        <strain evidence="2">IL3000</strain>
    </source>
</reference>
<name>F9WET0_TRYCI</name>
<comment type="caution">
    <text evidence="1">The sequence shown here is derived from an EMBL/GenBank/DDBJ whole genome shotgun (WGS) entry which is preliminary data.</text>
</comment>
<dbReference type="OMA" id="NVMRRVG"/>
<proteinExistence type="predicted"/>
<protein>
    <submittedName>
        <fullName evidence="1">WGS project CAEQ00000000 data, annotated contig 311</fullName>
    </submittedName>
</protein>
<dbReference type="VEuPathDB" id="TriTrypDB:TcIL3000_0_08070"/>
<dbReference type="Proteomes" id="UP000000702">
    <property type="component" value="Unassembled WGS sequence"/>
</dbReference>
<evidence type="ECO:0000313" key="1">
    <source>
        <dbReference type="EMBL" id="CCD15796.1"/>
    </source>
</evidence>
<gene>
    <name evidence="1" type="ORF">TCIL3000_0_08070</name>
</gene>
<keyword evidence="2" id="KW-1185">Reference proteome</keyword>
<dbReference type="EMBL" id="CAEQ01002060">
    <property type="protein sequence ID" value="CCD15796.1"/>
    <property type="molecule type" value="Genomic_DNA"/>
</dbReference>
<sequence>MSDGAAVAVLRPFPSSERPMISLSFTLRCEAVAAGINCADSSCSTSQLLRFLAPGCGAEGLSGDVERILLSAIGRALEAYTGLESARLTAASHLLGLSLENTRCLVDFLVYRPPIVSKPLAALLKFVTVVVKHAPPEVLRDEGNNILSALLQLLRCLPRSDKTPEPLSMLRAVRVTVRNVMRRVGHHLVGKGEDTTHKCKNGGQLLVDNDLIPWIERHLLPLNVVTGVAAREELREDRRLALALLAYVPAEGISPIAPPGPGRRLGLLYLAEAVIALLRGVAGPDELEDSEEEQARDFLRRVDAVVSSPVISRPDFSGAGLSGDDDLCGHMIPTDVVSDFLLAKDAAYQQDFELLERFISREYCTQASLEQRLCELGHTCGGLMYQPDDAAQQ</sequence>
<dbReference type="AlphaFoldDB" id="F9WET0"/>
<evidence type="ECO:0000313" key="2">
    <source>
        <dbReference type="Proteomes" id="UP000000702"/>
    </source>
</evidence>
<organism evidence="1 2">
    <name type="scientific">Trypanosoma congolense (strain IL3000)</name>
    <dbReference type="NCBI Taxonomy" id="1068625"/>
    <lineage>
        <taxon>Eukaryota</taxon>
        <taxon>Discoba</taxon>
        <taxon>Euglenozoa</taxon>
        <taxon>Kinetoplastea</taxon>
        <taxon>Metakinetoplastina</taxon>
        <taxon>Trypanosomatida</taxon>
        <taxon>Trypanosomatidae</taxon>
        <taxon>Trypanosoma</taxon>
        <taxon>Nannomonas</taxon>
    </lineage>
</organism>
<reference evidence="1 2" key="2">
    <citation type="journal article" date="2012" name="Proc. Natl. Acad. Sci. U.S.A.">
        <title>Antigenic diversity is generated by distinct evolutionary mechanisms in African trypanosome species.</title>
        <authorList>
            <person name="Jackson A.P."/>
            <person name="Berry A."/>
            <person name="Aslett M."/>
            <person name="Allison H.C."/>
            <person name="Burton P."/>
            <person name="Vavrova-Anderson J."/>
            <person name="Brown R."/>
            <person name="Browne H."/>
            <person name="Corton N."/>
            <person name="Hauser H."/>
            <person name="Gamble J."/>
            <person name="Gilderthorp R."/>
            <person name="Marcello L."/>
            <person name="McQuillan J."/>
            <person name="Otto T.D."/>
            <person name="Quail M.A."/>
            <person name="Sanders M.J."/>
            <person name="van Tonder A."/>
            <person name="Ginger M.L."/>
            <person name="Field M.C."/>
            <person name="Barry J.D."/>
            <person name="Hertz-Fowler C."/>
            <person name="Berriman M."/>
        </authorList>
    </citation>
    <scope>NUCLEOTIDE SEQUENCE [LARGE SCALE GENOMIC DNA]</scope>
    <source>
        <strain evidence="1 2">IL3000</strain>
    </source>
</reference>
<accession>F9WET0</accession>